<sequence>MAPSTYPSFTTATIFLDSLRPAFEPVVEYEVPTSASNSDPASVLQLPSTQSAIQPIHASQSVTHFLSTSHQGFVKASVLNDGYSLELRWLSANKLSPSSDDQEEEDEDEDEEGDGQSRSTLDRSGSHPPVQFRFPDKIIPTPYLATNPDDGTLIILVLTQAAVLYRLKFTEPHLFYAELFEEDWATDIEVEAIVNRLVILYHGIDANNLVISSSDGVLTHLSWGKLVGIEDAYGWKSSNLTTRAGLWGLLPTWSSSKTVSSSAHEWVATPGSTISIASHVTAGGSGEDGWIFTITRDRKLRVWSLASGECLRELSLGSSLETDDQRRQTGSLLPAAPRSLARFIYSDQGDDPAYEGFLVVFVPSTFSPSFLTYGMSMTSDHRFSNLVLLEERACDFQSLDLTTTTSADLRDFRISRLDLAHPIIQHKPWALWTVWDDEAGGEGIIRSVLLHETRGWQELSRSAWVTIQPPDRATPWNSTFFDELITANPNLSVTEVFIEHLFRPGHYPPSTLEYALACYEESLVAEGGTSNREGDFETLEEKICAVVGSNVRLEISPVSGSPMMDLFHRKLRIEWLKFAAMCSESRASALWPLELAVDPDRQLLLVVGRRSITCPVLVDTASLVTQLAKEEAAGLQPVMLRQMQVPQLERLHPLLSDLQTRVDLVALINTMTTLLDGLSRVEAIRPLEDELLQILRRPPKYALVDMAEDLFSRRLEAFIDDELQAKVSAHLGRVSDLGQTLEVLWNVLTTSELVHTDPDTGSVAKVGSPTVLSQMLLADTLTSAIENRYTLAKHALVLLLFIYGEEELDPRFARLLSNFLGTFHQASMLRFIARQSSRVSPELAFELEEQDLADQLDALQVSAPSSASAATDEARCATGLVSSLLLTKFVPEIDLTTPHAVSLAQAGANFLDQTGLARRTPDAETGTRASARNVQFIHFLLRVGLTSLALELIDQYALTTAGLTFLKALALLDLGQVEDAEDGLVKASSALYDPNFQIDDESGLARVLPPEAAMSLRAYYNYVVGVLEVTGADLAVARFCQLALDEEDGYEENEGSRALTGELWTKLFKCFVNLRLWDDAYTVLISIPFTDLKHNCLRTLVSGMAEANEVDKLMRFSFLGLQQELERTLAFRARNSDPLAQPNYHQMLYAYHITKGDYRSAALAMYQHGRRIADVSAKAASAQVVMILLTQQCQSYLAAINALALVATSQAWLPIPTKRSTLLSSGLPPTTGTLEIDLLSLADLRSEYNLALTALELANAHPHLSLPTTLDASTLMPMLVNACRVRDALKRAGSAEIRNAIFRSLAESCCQLTDDSEGFDHDWVLADPRAAGWDGSLAARGWRVLKLELEKHGDSQARVAVVEAVLETAGAVKVPLWLIEAFESEEEEEGLVRVFVRYGWIEDGFTVLISALVRTPSLSLSLSHSFFGLLFLESVMTRKWSKALYD</sequence>
<dbReference type="PANTHER" id="PTHR21286:SF0">
    <property type="entry name" value="NUCLEAR PORE COMPLEX PROTEIN NUP160"/>
    <property type="match status" value="1"/>
</dbReference>
<dbReference type="PANTHER" id="PTHR21286">
    <property type="entry name" value="NUCLEAR PORE COMPLEX PROTEIN NUP160"/>
    <property type="match status" value="1"/>
</dbReference>
<evidence type="ECO:0000313" key="8">
    <source>
        <dbReference type="EMBL" id="KAG0149461.1"/>
    </source>
</evidence>
<feature type="domain" description="NUP160 C-terminal TPR" evidence="6">
    <location>
        <begin position="1241"/>
        <end position="1406"/>
    </location>
</feature>
<gene>
    <name evidence="8" type="ORF">CROQUDRAFT_39766</name>
</gene>
<feature type="compositionally biased region" description="Acidic residues" evidence="4">
    <location>
        <begin position="100"/>
        <end position="114"/>
    </location>
</feature>
<evidence type="ECO:0000256" key="2">
    <source>
        <dbReference type="ARBA" id="ARBA00022448"/>
    </source>
</evidence>
<keyword evidence="9" id="KW-1185">Reference proteome</keyword>
<evidence type="ECO:0000259" key="7">
    <source>
        <dbReference type="Pfam" id="PF23354"/>
    </source>
</evidence>
<organism evidence="8 9">
    <name type="scientific">Cronartium quercuum f. sp. fusiforme G11</name>
    <dbReference type="NCBI Taxonomy" id="708437"/>
    <lineage>
        <taxon>Eukaryota</taxon>
        <taxon>Fungi</taxon>
        <taxon>Dikarya</taxon>
        <taxon>Basidiomycota</taxon>
        <taxon>Pucciniomycotina</taxon>
        <taxon>Pucciniomycetes</taxon>
        <taxon>Pucciniales</taxon>
        <taxon>Coleosporiaceae</taxon>
        <taxon>Cronartium</taxon>
    </lineage>
</organism>
<evidence type="ECO:0000259" key="6">
    <source>
        <dbReference type="Pfam" id="PF23347"/>
    </source>
</evidence>
<evidence type="ECO:0008006" key="10">
    <source>
        <dbReference type="Google" id="ProtNLM"/>
    </source>
</evidence>
<evidence type="ECO:0000256" key="4">
    <source>
        <dbReference type="SAM" id="MobiDB-lite"/>
    </source>
</evidence>
<comment type="subcellular location">
    <subcellularLocation>
        <location evidence="1">Nucleus</location>
    </subcellularLocation>
</comment>
<name>A0A9P6NTW9_9BASI</name>
<evidence type="ECO:0000259" key="5">
    <source>
        <dbReference type="Pfam" id="PF11715"/>
    </source>
</evidence>
<dbReference type="GO" id="GO:0017056">
    <property type="term" value="F:structural constituent of nuclear pore"/>
    <property type="evidence" value="ECO:0007669"/>
    <property type="project" value="TreeGrafter"/>
</dbReference>
<dbReference type="Pfam" id="PF11715">
    <property type="entry name" value="Beta-prop_Nup120_160"/>
    <property type="match status" value="1"/>
</dbReference>
<dbReference type="Pfam" id="PF23347">
    <property type="entry name" value="TPR_Nup160_C"/>
    <property type="match status" value="1"/>
</dbReference>
<feature type="region of interest" description="Disordered" evidence="4">
    <location>
        <begin position="94"/>
        <end position="129"/>
    </location>
</feature>
<evidence type="ECO:0000256" key="1">
    <source>
        <dbReference type="ARBA" id="ARBA00004123"/>
    </source>
</evidence>
<feature type="domain" description="Nucleoporin Nup120/160 beta-propeller" evidence="5">
    <location>
        <begin position="123"/>
        <end position="612"/>
    </location>
</feature>
<keyword evidence="3" id="KW-0539">Nucleus</keyword>
<dbReference type="Proteomes" id="UP000886653">
    <property type="component" value="Unassembled WGS sequence"/>
</dbReference>
<dbReference type="InterPro" id="IPR056536">
    <property type="entry name" value="TPR_NUP160_C"/>
</dbReference>
<feature type="domain" description="NUP160 middle TPR" evidence="7">
    <location>
        <begin position="959"/>
        <end position="1205"/>
    </location>
</feature>
<evidence type="ECO:0000256" key="3">
    <source>
        <dbReference type="ARBA" id="ARBA00023242"/>
    </source>
</evidence>
<comment type="caution">
    <text evidence="8">The sequence shown here is derived from an EMBL/GenBank/DDBJ whole genome shotgun (WGS) entry which is preliminary data.</text>
</comment>
<dbReference type="GO" id="GO:0005643">
    <property type="term" value="C:nuclear pore"/>
    <property type="evidence" value="ECO:0007669"/>
    <property type="project" value="UniProtKB-ARBA"/>
</dbReference>
<dbReference type="OrthoDB" id="67716at2759"/>
<dbReference type="Pfam" id="PF23354">
    <property type="entry name" value="TPR_NUP160_120_M"/>
    <property type="match status" value="1"/>
</dbReference>
<reference evidence="8" key="1">
    <citation type="submission" date="2013-11" db="EMBL/GenBank/DDBJ databases">
        <title>Genome sequence of the fusiform rust pathogen reveals effectors for host alternation and coevolution with pine.</title>
        <authorList>
            <consortium name="DOE Joint Genome Institute"/>
            <person name="Smith K."/>
            <person name="Pendleton A."/>
            <person name="Kubisiak T."/>
            <person name="Anderson C."/>
            <person name="Salamov A."/>
            <person name="Aerts A."/>
            <person name="Riley R."/>
            <person name="Clum A."/>
            <person name="Lindquist E."/>
            <person name="Ence D."/>
            <person name="Campbell M."/>
            <person name="Kronenberg Z."/>
            <person name="Feau N."/>
            <person name="Dhillon B."/>
            <person name="Hamelin R."/>
            <person name="Burleigh J."/>
            <person name="Smith J."/>
            <person name="Yandell M."/>
            <person name="Nelson C."/>
            <person name="Grigoriev I."/>
            <person name="Davis J."/>
        </authorList>
    </citation>
    <scope>NUCLEOTIDE SEQUENCE</scope>
    <source>
        <strain evidence="8">G11</strain>
    </source>
</reference>
<proteinExistence type="predicted"/>
<keyword evidence="2" id="KW-0813">Transport</keyword>
<evidence type="ECO:0000313" key="9">
    <source>
        <dbReference type="Proteomes" id="UP000886653"/>
    </source>
</evidence>
<dbReference type="InterPro" id="IPR056535">
    <property type="entry name" value="TPR_NUP160_M"/>
</dbReference>
<dbReference type="InterPro" id="IPR021717">
    <property type="entry name" value="Nucleoporin_Nup160"/>
</dbReference>
<protein>
    <recommendedName>
        <fullName evidence="10">Nuclear pore complex protein</fullName>
    </recommendedName>
</protein>
<dbReference type="InterPro" id="IPR059141">
    <property type="entry name" value="Beta-prop_Nup120_160"/>
</dbReference>
<accession>A0A9P6NTW9</accession>
<dbReference type="EMBL" id="MU167227">
    <property type="protein sequence ID" value="KAG0149461.1"/>
    <property type="molecule type" value="Genomic_DNA"/>
</dbReference>